<dbReference type="EMBL" id="JAAJBV010000002">
    <property type="protein sequence ID" value="NHM04020.1"/>
    <property type="molecule type" value="Genomic_DNA"/>
</dbReference>
<dbReference type="Gene3D" id="4.10.1080.10">
    <property type="entry name" value="TSP type-3 repeat"/>
    <property type="match status" value="1"/>
</dbReference>
<evidence type="ECO:0000313" key="3">
    <source>
        <dbReference type="Proteomes" id="UP000761423"/>
    </source>
</evidence>
<feature type="compositionally biased region" description="Acidic residues" evidence="1">
    <location>
        <begin position="257"/>
        <end position="272"/>
    </location>
</feature>
<feature type="compositionally biased region" description="Acidic residues" evidence="1">
    <location>
        <begin position="1"/>
        <end position="25"/>
    </location>
</feature>
<feature type="compositionally biased region" description="Low complexity" evidence="1">
    <location>
        <begin position="57"/>
        <end position="71"/>
    </location>
</feature>
<dbReference type="InterPro" id="IPR028974">
    <property type="entry name" value="TSP_type-3_rpt"/>
</dbReference>
<dbReference type="Proteomes" id="UP000761423">
    <property type="component" value="Unassembled WGS sequence"/>
</dbReference>
<gene>
    <name evidence="2" type="ORF">G4L40_04800</name>
</gene>
<dbReference type="InterPro" id="IPR026341">
    <property type="entry name" value="T9SS_type_B"/>
</dbReference>
<sequence>TDGDGTPDYLDVDDDGDLVDTEFENPDPNGDGNPSDAQDTDGDGTPDYLDVDDDGDGVPTADENPDPNGDGDPSDAQDTDGDGTPDYLDADDDNDGIIAYNEGGNVDTDGDGLANYLDQDADGDGIPDNVEAQTTAGYIVPSGVDANNNGIDDAYDAGLLPIDTDGDGTNDMFDLDSDGDGVYDQYETGVDLAGTDSDNDGLDDNIDTTPGYDDPNGIFVTPGDDLQDTDGTEDVDFRDIDDDGDGLLTENEHGDENGDGNPDDAFDSDGDGTPDYLEFNNHAPSTDDLEIFNLVTPNGDSDNDVFVIRNIELFPDNTVEIYNRWGILVYEVSSYNPAEGRAFVGISEGRVTVSQTSELPVGTYFYVVKYRNSAGNNKERSGYLYINR</sequence>
<feature type="compositionally biased region" description="Acidic residues" evidence="1">
    <location>
        <begin position="197"/>
        <end position="206"/>
    </location>
</feature>
<dbReference type="Pfam" id="PF13585">
    <property type="entry name" value="CHU_C"/>
    <property type="match status" value="1"/>
</dbReference>
<feature type="non-terminal residue" evidence="2">
    <location>
        <position position="1"/>
    </location>
</feature>
<reference evidence="2 3" key="1">
    <citation type="submission" date="2020-02" db="EMBL/GenBank/DDBJ databases">
        <authorList>
            <person name="Chen W.-M."/>
        </authorList>
    </citation>
    <scope>NUCLEOTIDE SEQUENCE [LARGE SCALE GENOMIC DNA]</scope>
    <source>
        <strain evidence="2 3">TWA-26</strain>
    </source>
</reference>
<name>A0ABX0IA32_9FLAO</name>
<evidence type="ECO:0000256" key="1">
    <source>
        <dbReference type="SAM" id="MobiDB-lite"/>
    </source>
</evidence>
<comment type="caution">
    <text evidence="2">The sequence shown here is derived from an EMBL/GenBank/DDBJ whole genome shotgun (WGS) entry which is preliminary data.</text>
</comment>
<feature type="compositionally biased region" description="Acidic residues" evidence="1">
    <location>
        <begin position="72"/>
        <end position="95"/>
    </location>
</feature>
<protein>
    <submittedName>
        <fullName evidence="2">Gliding motility-associated C-terminal domain-containing protein</fullName>
    </submittedName>
</protein>
<organism evidence="2 3">
    <name type="scientific">Flavobacterium celericrescens</name>
    <dbReference type="NCBI Taxonomy" id="2709780"/>
    <lineage>
        <taxon>Bacteria</taxon>
        <taxon>Pseudomonadati</taxon>
        <taxon>Bacteroidota</taxon>
        <taxon>Flavobacteriia</taxon>
        <taxon>Flavobacteriales</taxon>
        <taxon>Flavobacteriaceae</taxon>
        <taxon>Flavobacterium</taxon>
    </lineage>
</organism>
<feature type="compositionally biased region" description="Acidic residues" evidence="1">
    <location>
        <begin position="38"/>
        <end position="56"/>
    </location>
</feature>
<dbReference type="RefSeq" id="WP_166236007.1">
    <property type="nucleotide sequence ID" value="NZ_JAAJBV010000002.1"/>
</dbReference>
<evidence type="ECO:0000313" key="2">
    <source>
        <dbReference type="EMBL" id="NHM04020.1"/>
    </source>
</evidence>
<feature type="compositionally biased region" description="Acidic residues" evidence="1">
    <location>
        <begin position="225"/>
        <end position="245"/>
    </location>
</feature>
<accession>A0ABX0IA32</accession>
<keyword evidence="3" id="KW-1185">Reference proteome</keyword>
<proteinExistence type="predicted"/>
<dbReference type="NCBIfam" id="TIGR04131">
    <property type="entry name" value="Bac_Flav_CTERM"/>
    <property type="match status" value="1"/>
</dbReference>
<feature type="region of interest" description="Disordered" evidence="1">
    <location>
        <begin position="192"/>
        <end position="274"/>
    </location>
</feature>
<feature type="region of interest" description="Disordered" evidence="1">
    <location>
        <begin position="1"/>
        <end position="112"/>
    </location>
</feature>